<dbReference type="PANTHER" id="PTHR43037">
    <property type="entry name" value="UNNAMED PRODUCT-RELATED"/>
    <property type="match status" value="1"/>
</dbReference>
<dbReference type="Pfam" id="PF10503">
    <property type="entry name" value="Esterase_PHB"/>
    <property type="match status" value="1"/>
</dbReference>
<keyword evidence="1" id="KW-0732">Signal</keyword>
<dbReference type="NCBIfam" id="TIGR01840">
    <property type="entry name" value="esterase_phb"/>
    <property type="match status" value="1"/>
</dbReference>
<evidence type="ECO:0000256" key="3">
    <source>
        <dbReference type="SAM" id="MobiDB-lite"/>
    </source>
</evidence>
<reference evidence="4" key="1">
    <citation type="submission" date="2018-07" db="EMBL/GenBank/DDBJ databases">
        <authorList>
            <person name="Quirk P.G."/>
            <person name="Krulwich T.A."/>
        </authorList>
    </citation>
    <scope>NUCLEOTIDE SEQUENCE</scope>
</reference>
<dbReference type="InterPro" id="IPR050955">
    <property type="entry name" value="Plant_Biomass_Hydrol_Est"/>
</dbReference>
<accession>A0A380TER6</accession>
<protein>
    <submittedName>
        <fullName evidence="4">Esterase, PHB depolymerase family</fullName>
    </submittedName>
</protein>
<evidence type="ECO:0000256" key="1">
    <source>
        <dbReference type="ARBA" id="ARBA00022729"/>
    </source>
</evidence>
<dbReference type="InterPro" id="IPR010126">
    <property type="entry name" value="Esterase_phb"/>
</dbReference>
<dbReference type="SUPFAM" id="SSF53474">
    <property type="entry name" value="alpha/beta-Hydrolases"/>
    <property type="match status" value="2"/>
</dbReference>
<dbReference type="AlphaFoldDB" id="A0A380TER6"/>
<sequence>MVTAMRRYEFSERLAEILDLSRRDVRFRVTLMITEGLVPPGPRGPGAPPATPDYASDLLIGVIAAPQQSHTVDAVRCYRALQPTALASDPAAPGVSVGATRYRTGAENRRPVPLLAGRLSFGATLTHLLDHARDSGTRALLAQELFGIWVSRGFPVAAVQLARWADGRRSILTQRYELAAGSRPPAWLDPDRGGTADPGLFHSVFLPASKLIAIGALTAVPQERRRTVLELGPTLTNLANLASLARERRNRRPWQKFLATAAKAKETLDKLEQRPSRLVEVAEFGSNPGNLRMLTYVPATLAPAAGLVVVLHGCTQTAATYDYGTGWSQLADRYGFAVLYPEQRRGNNPLRCFNWFKPGDMERDAGEPLSIRQMVEHMIVSHGLDRSRVFVTGLSAGGAMTSVLLATYPDVFAGGAIIAAVPYKCANGLQEGFEVIFQGCERPAQEWGDRIRSASPHAGPWPKVSVWHGDADQTVKPANAEEILKQWADVHQLPALHSAEEALNGHRRRVWRNAGGEDVMEAYTIAGMPHGAPIHPFGPDGCGVAGPFIHDVGLSSTLLLARSWGLAVGAPAAAPAPEAEPVREQASTTAAPPPRPAPRVIKDAIVIETTPAPAKAGRPAEEPPAADRASKRPAAEPTPALDLGALVSQSLAAAGLFKGRGTEGAASGGGPLGIDIEGILTKSFEAAGLLKPSPEQPRSGTGGQGSALGIDIPAILAKSFEAAGLLKGAQQASAQPAGGLAGSGWAGDGWQCLSTGSADAASGPVLFGYASSGIGCDVGSKVRSVSRQLTLGRAPCLRYVRKLDLSAAVNMLTTAAFTVLVDGIVVDEVSAVGMDYAENEWTERDGIDLAGFAGRTVTLTFEVSANANVCLEVFAKAWVGGILVREAVSADAAG</sequence>
<organism evidence="4">
    <name type="scientific">metagenome</name>
    <dbReference type="NCBI Taxonomy" id="256318"/>
    <lineage>
        <taxon>unclassified sequences</taxon>
        <taxon>metagenomes</taxon>
    </lineage>
</organism>
<dbReference type="Gene3D" id="3.40.50.1820">
    <property type="entry name" value="alpha/beta hydrolase"/>
    <property type="match status" value="1"/>
</dbReference>
<dbReference type="GO" id="GO:0016787">
    <property type="term" value="F:hydrolase activity"/>
    <property type="evidence" value="ECO:0007669"/>
    <property type="project" value="UniProtKB-KW"/>
</dbReference>
<evidence type="ECO:0000256" key="2">
    <source>
        <dbReference type="ARBA" id="ARBA00022801"/>
    </source>
</evidence>
<dbReference type="GO" id="GO:0005576">
    <property type="term" value="C:extracellular region"/>
    <property type="evidence" value="ECO:0007669"/>
    <property type="project" value="InterPro"/>
</dbReference>
<gene>
    <name evidence="4" type="ORF">DF3PB_350015</name>
</gene>
<dbReference type="InterPro" id="IPR029058">
    <property type="entry name" value="AB_hydrolase_fold"/>
</dbReference>
<keyword evidence="2" id="KW-0378">Hydrolase</keyword>
<evidence type="ECO:0000313" key="4">
    <source>
        <dbReference type="EMBL" id="SUS06940.1"/>
    </source>
</evidence>
<feature type="region of interest" description="Disordered" evidence="3">
    <location>
        <begin position="574"/>
        <end position="636"/>
    </location>
</feature>
<proteinExistence type="predicted"/>
<dbReference type="PANTHER" id="PTHR43037:SF1">
    <property type="entry name" value="BLL1128 PROTEIN"/>
    <property type="match status" value="1"/>
</dbReference>
<dbReference type="EMBL" id="UIDG01000279">
    <property type="protein sequence ID" value="SUS06940.1"/>
    <property type="molecule type" value="Genomic_DNA"/>
</dbReference>
<name>A0A380TER6_9ZZZZ</name>